<dbReference type="Proteomes" id="UP000248132">
    <property type="component" value="Unassembled WGS sequence"/>
</dbReference>
<accession>A0A318XQL1</accession>
<gene>
    <name evidence="1" type="ORF">LY28_00704</name>
</gene>
<keyword evidence="2" id="KW-1185">Reference proteome</keyword>
<evidence type="ECO:0000313" key="2">
    <source>
        <dbReference type="Proteomes" id="UP000248132"/>
    </source>
</evidence>
<reference evidence="1 2" key="1">
    <citation type="submission" date="2018-06" db="EMBL/GenBank/DDBJ databases">
        <title>Genomic Encyclopedia of Type Strains, Phase I: the one thousand microbial genomes (KMG-I) project.</title>
        <authorList>
            <person name="Kyrpides N."/>
        </authorList>
    </citation>
    <scope>NUCLEOTIDE SEQUENCE [LARGE SCALE GENOMIC DNA]</scope>
    <source>
        <strain evidence="1 2">DSM 19573</strain>
    </source>
</reference>
<dbReference type="EMBL" id="QKMR01000003">
    <property type="protein sequence ID" value="PYG89485.1"/>
    <property type="molecule type" value="Genomic_DNA"/>
</dbReference>
<protein>
    <submittedName>
        <fullName evidence="1">Uncharacterized protein</fullName>
    </submittedName>
</protein>
<name>A0A318XQL1_9FIRM</name>
<evidence type="ECO:0000313" key="1">
    <source>
        <dbReference type="EMBL" id="PYG89485.1"/>
    </source>
</evidence>
<sequence length="49" mass="5679">MKEYVKPSMEVIRLRPEEGIAHFGSDSGGEEIDVGSIRISFWFLCDRYK</sequence>
<comment type="caution">
    <text evidence="1">The sequence shown here is derived from an EMBL/GenBank/DDBJ whole genome shotgun (WGS) entry which is preliminary data.</text>
</comment>
<organism evidence="1 2">
    <name type="scientific">Ruminiclostridium sufflavum DSM 19573</name>
    <dbReference type="NCBI Taxonomy" id="1121337"/>
    <lineage>
        <taxon>Bacteria</taxon>
        <taxon>Bacillati</taxon>
        <taxon>Bacillota</taxon>
        <taxon>Clostridia</taxon>
        <taxon>Eubacteriales</taxon>
        <taxon>Oscillospiraceae</taxon>
        <taxon>Ruminiclostridium</taxon>
    </lineage>
</organism>
<dbReference type="AlphaFoldDB" id="A0A318XQL1"/>
<proteinExistence type="predicted"/>
<dbReference type="RefSeq" id="WP_165835480.1">
    <property type="nucleotide sequence ID" value="NZ_QKMR01000003.1"/>
</dbReference>